<dbReference type="PANTHER" id="PTHR43877:SF2">
    <property type="entry name" value="AMINOALKYLPHOSPHONATE N-ACETYLTRANSFERASE-RELATED"/>
    <property type="match status" value="1"/>
</dbReference>
<dbReference type="InterPro" id="IPR000182">
    <property type="entry name" value="GNAT_dom"/>
</dbReference>
<dbReference type="AlphaFoldDB" id="A0A922P5R3"/>
<dbReference type="Proteomes" id="UP000052167">
    <property type="component" value="Unassembled WGS sequence"/>
</dbReference>
<gene>
    <name evidence="4" type="ORF">GV68_21710</name>
</gene>
<keyword evidence="1" id="KW-0808">Transferase</keyword>
<keyword evidence="5" id="KW-1185">Reference proteome</keyword>
<name>A0A922P5R3_9HYPH</name>
<dbReference type="Gene3D" id="3.40.630.30">
    <property type="match status" value="1"/>
</dbReference>
<proteinExistence type="predicted"/>
<protein>
    <submittedName>
        <fullName evidence="4">GCN5 family acetyltransferase</fullName>
    </submittedName>
</protein>
<accession>A0A922P5R3</accession>
<evidence type="ECO:0000256" key="1">
    <source>
        <dbReference type="ARBA" id="ARBA00022679"/>
    </source>
</evidence>
<organism evidence="4 5">
    <name type="scientific">Pseudorhizobium pelagicum</name>
    <dbReference type="NCBI Taxonomy" id="1509405"/>
    <lineage>
        <taxon>Bacteria</taxon>
        <taxon>Pseudomonadati</taxon>
        <taxon>Pseudomonadota</taxon>
        <taxon>Alphaproteobacteria</taxon>
        <taxon>Hyphomicrobiales</taxon>
        <taxon>Rhizobiaceae</taxon>
        <taxon>Rhizobium/Agrobacterium group</taxon>
        <taxon>Pseudorhizobium</taxon>
    </lineage>
</organism>
<sequence length="145" mass="16254">MTLEIRLAEPYDVAALFDVRTSVRENHLSRERLAELGVTNTSVSQMISASTCAWVAISSDKIVGFSMIDVTEASLFAAFVLPAHEGKGLGTQLVNIAERELFKHHYEIWLETDKDSRAAGFYRHLGWGNQRASKSNQIRLTKTRT</sequence>
<dbReference type="OrthoDB" id="9797417at2"/>
<dbReference type="EMBL" id="JOKJ01000005">
    <property type="protein sequence ID" value="KEQ09956.1"/>
    <property type="molecule type" value="Genomic_DNA"/>
</dbReference>
<evidence type="ECO:0000313" key="5">
    <source>
        <dbReference type="Proteomes" id="UP000052167"/>
    </source>
</evidence>
<dbReference type="CDD" id="cd04301">
    <property type="entry name" value="NAT_SF"/>
    <property type="match status" value="1"/>
</dbReference>
<comment type="caution">
    <text evidence="4">The sequence shown here is derived from an EMBL/GenBank/DDBJ whole genome shotgun (WGS) entry which is preliminary data.</text>
</comment>
<dbReference type="PROSITE" id="PS51186">
    <property type="entry name" value="GNAT"/>
    <property type="match status" value="1"/>
</dbReference>
<reference evidence="4 5" key="1">
    <citation type="submission" date="2014-06" db="EMBL/GenBank/DDBJ databases">
        <title>Rhizobium pelagicum/R2-400B4.</title>
        <authorList>
            <person name="Kimes N.E."/>
            <person name="Lopez-Perez M."/>
        </authorList>
    </citation>
    <scope>NUCLEOTIDE SEQUENCE [LARGE SCALE GENOMIC DNA]</scope>
    <source>
        <strain evidence="4 5">R2-400B4</strain>
    </source>
</reference>
<evidence type="ECO:0000259" key="3">
    <source>
        <dbReference type="PROSITE" id="PS51186"/>
    </source>
</evidence>
<dbReference type="InterPro" id="IPR016181">
    <property type="entry name" value="Acyl_CoA_acyltransferase"/>
</dbReference>
<feature type="domain" description="N-acetyltransferase" evidence="3">
    <location>
        <begin position="3"/>
        <end position="145"/>
    </location>
</feature>
<evidence type="ECO:0000313" key="4">
    <source>
        <dbReference type="EMBL" id="KEQ09956.1"/>
    </source>
</evidence>
<dbReference type="PANTHER" id="PTHR43877">
    <property type="entry name" value="AMINOALKYLPHOSPHONATE N-ACETYLTRANSFERASE-RELATED-RELATED"/>
    <property type="match status" value="1"/>
</dbReference>
<dbReference type="RefSeq" id="WP_037162210.1">
    <property type="nucleotide sequence ID" value="NZ_JOKI01000002.1"/>
</dbReference>
<dbReference type="Pfam" id="PF00583">
    <property type="entry name" value="Acetyltransf_1"/>
    <property type="match status" value="1"/>
</dbReference>
<evidence type="ECO:0000256" key="2">
    <source>
        <dbReference type="ARBA" id="ARBA00023315"/>
    </source>
</evidence>
<dbReference type="GO" id="GO:0016747">
    <property type="term" value="F:acyltransferase activity, transferring groups other than amino-acyl groups"/>
    <property type="evidence" value="ECO:0007669"/>
    <property type="project" value="InterPro"/>
</dbReference>
<dbReference type="InterPro" id="IPR050832">
    <property type="entry name" value="Bact_Acetyltransf"/>
</dbReference>
<keyword evidence="2" id="KW-0012">Acyltransferase</keyword>
<dbReference type="SUPFAM" id="SSF55729">
    <property type="entry name" value="Acyl-CoA N-acyltransferases (Nat)"/>
    <property type="match status" value="1"/>
</dbReference>